<name>A0ABX5MSI8_9BURK</name>
<feature type="compositionally biased region" description="Polar residues" evidence="1">
    <location>
        <begin position="324"/>
        <end position="333"/>
    </location>
</feature>
<accession>A0ABX5MSI8</accession>
<gene>
    <name evidence="2" type="ORF">C7400_106101</name>
</gene>
<comment type="caution">
    <text evidence="2">The sequence shown here is derived from an EMBL/GenBank/DDBJ whole genome shotgun (WGS) entry which is preliminary data.</text>
</comment>
<dbReference type="NCBIfam" id="NF040718">
    <property type="entry name" value="BcsP_of_Ic"/>
    <property type="match status" value="1"/>
</dbReference>
<feature type="compositionally biased region" description="Basic and acidic residues" evidence="1">
    <location>
        <begin position="92"/>
        <end position="105"/>
    </location>
</feature>
<dbReference type="EMBL" id="QJJV01000006">
    <property type="protein sequence ID" value="PXX17385.1"/>
    <property type="molecule type" value="Genomic_DNA"/>
</dbReference>
<feature type="region of interest" description="Disordered" evidence="1">
    <location>
        <begin position="315"/>
        <end position="352"/>
    </location>
</feature>
<proteinExistence type="predicted"/>
<keyword evidence="3" id="KW-1185">Reference proteome</keyword>
<sequence length="352" mass="36174">MSTSRDVKALFDRFGGDASSYREIRMENEARDARGRWPLLGMIDPREVDLAAAEAKPGAPQAPELRVKLPRAQRDDTQATLRQSAPLFTRSPRRDVPPVIRKEKPAAPTSSAFRFSPTPALRGAQDEAKGDAKADPNSQTVSAADAQADAAPLAFAIPATGDVTPSGSAANTSDVSATNVSATNAAANAAANEESTEAVRALPPLAPRFAQPASALGAAGAPAFASMQKPAPVQAAAPMLNPSPAIQADASRVSGTPRALAARGAIDAIDATTAVDATPLKKLFGRVGAGEGGARPHAPAPDAAPARLNHLFDRLRGGNVGNIGKNSNTGNRDGSSEAAPRRPWFLKGVSGP</sequence>
<dbReference type="Proteomes" id="UP000247515">
    <property type="component" value="Unassembled WGS sequence"/>
</dbReference>
<dbReference type="Pfam" id="PF10945">
    <property type="entry name" value="CBP_BcsR"/>
    <property type="match status" value="1"/>
</dbReference>
<evidence type="ECO:0000256" key="1">
    <source>
        <dbReference type="SAM" id="MobiDB-lite"/>
    </source>
</evidence>
<evidence type="ECO:0000313" key="3">
    <source>
        <dbReference type="Proteomes" id="UP000247515"/>
    </source>
</evidence>
<dbReference type="InterPro" id="IPR024487">
    <property type="entry name" value="CBP_BcsR"/>
</dbReference>
<evidence type="ECO:0000313" key="2">
    <source>
        <dbReference type="EMBL" id="PXX17385.1"/>
    </source>
</evidence>
<reference evidence="2 3" key="1">
    <citation type="submission" date="2018-05" db="EMBL/GenBank/DDBJ databases">
        <title>Genomic Encyclopedia of Type Strains, Phase IV (KMG-V): Genome sequencing to study the core and pangenomes of soil and plant-associated prokaryotes.</title>
        <authorList>
            <person name="Whitman W."/>
        </authorList>
    </citation>
    <scope>NUCLEOTIDE SEQUENCE [LARGE SCALE GENOMIC DNA]</scope>
    <source>
        <strain evidence="2 3">SIr-6563</strain>
    </source>
</reference>
<organism evidence="2 3">
    <name type="scientific">Paraburkholderia tropica</name>
    <dbReference type="NCBI Taxonomy" id="92647"/>
    <lineage>
        <taxon>Bacteria</taxon>
        <taxon>Pseudomonadati</taxon>
        <taxon>Pseudomonadota</taxon>
        <taxon>Betaproteobacteria</taxon>
        <taxon>Burkholderiales</taxon>
        <taxon>Burkholderiaceae</taxon>
        <taxon>Paraburkholderia</taxon>
    </lineage>
</organism>
<dbReference type="RefSeq" id="WP_110327220.1">
    <property type="nucleotide sequence ID" value="NZ_QJJV01000006.1"/>
</dbReference>
<evidence type="ECO:0008006" key="4">
    <source>
        <dbReference type="Google" id="ProtNLM"/>
    </source>
</evidence>
<protein>
    <recommendedName>
        <fullName evidence="4">Cellulose biosynthesis protein BcsR</fullName>
    </recommendedName>
</protein>
<feature type="region of interest" description="Disordered" evidence="1">
    <location>
        <begin position="71"/>
        <end position="147"/>
    </location>
</feature>
<feature type="compositionally biased region" description="Basic and acidic residues" evidence="1">
    <location>
        <begin position="124"/>
        <end position="134"/>
    </location>
</feature>